<dbReference type="Gene3D" id="3.40.50.300">
    <property type="entry name" value="P-loop containing nucleotide triphosphate hydrolases"/>
    <property type="match status" value="1"/>
</dbReference>
<dbReference type="InterPro" id="IPR003439">
    <property type="entry name" value="ABC_transporter-like_ATP-bd"/>
</dbReference>
<protein>
    <submittedName>
        <fullName evidence="5">Multidrug ABC transporter ATP-binding protein</fullName>
    </submittedName>
</protein>
<name>A0A243RWG2_9ACTN</name>
<dbReference type="AlphaFoldDB" id="A0A243RWG2"/>
<evidence type="ECO:0000256" key="3">
    <source>
        <dbReference type="SAM" id="MobiDB-lite"/>
    </source>
</evidence>
<dbReference type="InterPro" id="IPR003593">
    <property type="entry name" value="AAA+_ATPase"/>
</dbReference>
<dbReference type="PROSITE" id="PS50893">
    <property type="entry name" value="ABC_TRANSPORTER_2"/>
    <property type="match status" value="1"/>
</dbReference>
<dbReference type="PANTHER" id="PTHR43582">
    <property type="entry name" value="LINEARMYCIN RESISTANCE ATP-BINDING PROTEIN LNRL"/>
    <property type="match status" value="1"/>
</dbReference>
<evidence type="ECO:0000256" key="1">
    <source>
        <dbReference type="ARBA" id="ARBA00022741"/>
    </source>
</evidence>
<comment type="caution">
    <text evidence="5">The sequence shown here is derived from an EMBL/GenBank/DDBJ whole genome shotgun (WGS) entry which is preliminary data.</text>
</comment>
<organism evidence="5 6">
    <name type="scientific">Streptomyces swartbergensis</name>
    <dbReference type="NCBI Taxonomy" id="487165"/>
    <lineage>
        <taxon>Bacteria</taxon>
        <taxon>Bacillati</taxon>
        <taxon>Actinomycetota</taxon>
        <taxon>Actinomycetes</taxon>
        <taxon>Kitasatosporales</taxon>
        <taxon>Streptomycetaceae</taxon>
        <taxon>Streptomyces</taxon>
    </lineage>
</organism>
<dbReference type="GO" id="GO:0005524">
    <property type="term" value="F:ATP binding"/>
    <property type="evidence" value="ECO:0007669"/>
    <property type="project" value="UniProtKB-KW"/>
</dbReference>
<keyword evidence="1" id="KW-0547">Nucleotide-binding</keyword>
<evidence type="ECO:0000313" key="6">
    <source>
        <dbReference type="Proteomes" id="UP000195105"/>
    </source>
</evidence>
<feature type="compositionally biased region" description="Basic and acidic residues" evidence="3">
    <location>
        <begin position="13"/>
        <end position="24"/>
    </location>
</feature>
<evidence type="ECO:0000256" key="2">
    <source>
        <dbReference type="ARBA" id="ARBA00022840"/>
    </source>
</evidence>
<evidence type="ECO:0000259" key="4">
    <source>
        <dbReference type="PROSITE" id="PS50893"/>
    </source>
</evidence>
<dbReference type="PANTHER" id="PTHR43582:SF2">
    <property type="entry name" value="LINEARMYCIN RESISTANCE ATP-BINDING PROTEIN LNRL"/>
    <property type="match status" value="1"/>
</dbReference>
<gene>
    <name evidence="5" type="ORF">CA983_27850</name>
</gene>
<keyword evidence="2 5" id="KW-0067">ATP-binding</keyword>
<dbReference type="RefSeq" id="WP_143645573.1">
    <property type="nucleotide sequence ID" value="NZ_NGFN01000209.1"/>
</dbReference>
<keyword evidence="6" id="KW-1185">Reference proteome</keyword>
<dbReference type="SMART" id="SM00382">
    <property type="entry name" value="AAA"/>
    <property type="match status" value="1"/>
</dbReference>
<evidence type="ECO:0000313" key="5">
    <source>
        <dbReference type="EMBL" id="OUC99534.1"/>
    </source>
</evidence>
<feature type="region of interest" description="Disordered" evidence="3">
    <location>
        <begin position="1"/>
        <end position="24"/>
    </location>
</feature>
<sequence>MNGTRPGTAGARDGLRAAAEEERAGIGEERHVRVRADDLVCPATGADTPRPGPSGVPAYEVRGLVVRYGKVTAVHGVDIASPPGRITALLGPNGAGKSSLMRVLSTAARPDEGSVRIFGHDVRRSPTSARRALGLVFQERTLDKELSVERNLWFHARLFGMRRSDARERISLMLDLFGLTDRRRQPVEELSGGLARRVEIARALLHRPGLLLLDEPTNGLDPSARSDVWTDLTRLRDELGVAVLYSTHYMDEAEYADEIVILREGRVVRQGSAALLKSSLDSSRIVVTSADDARAAAQLRAAGFDPLTGPDGLAVHCSDPETRIADVARALEVPGLTLAVRHPSMNDVYLAAAEDRQVSTP</sequence>
<dbReference type="GO" id="GO:0016887">
    <property type="term" value="F:ATP hydrolysis activity"/>
    <property type="evidence" value="ECO:0007669"/>
    <property type="project" value="InterPro"/>
</dbReference>
<proteinExistence type="predicted"/>
<accession>A0A243RWG2</accession>
<dbReference type="SUPFAM" id="SSF52540">
    <property type="entry name" value="P-loop containing nucleoside triphosphate hydrolases"/>
    <property type="match status" value="1"/>
</dbReference>
<feature type="domain" description="ABC transporter" evidence="4">
    <location>
        <begin position="59"/>
        <end position="289"/>
    </location>
</feature>
<dbReference type="Proteomes" id="UP000195105">
    <property type="component" value="Unassembled WGS sequence"/>
</dbReference>
<reference evidence="5 6" key="1">
    <citation type="submission" date="2017-05" db="EMBL/GenBank/DDBJ databases">
        <title>Biotechnological potential of actinobacteria isolated from South African environments.</title>
        <authorList>
            <person name="Le Roes-Hill M."/>
            <person name="Prins A."/>
            <person name="Durrell K.A."/>
        </authorList>
    </citation>
    <scope>NUCLEOTIDE SEQUENCE [LARGE SCALE GENOMIC DNA]</scope>
    <source>
        <strain evidence="5 6">HMC13</strain>
    </source>
</reference>
<dbReference type="Pfam" id="PF00005">
    <property type="entry name" value="ABC_tran"/>
    <property type="match status" value="1"/>
</dbReference>
<dbReference type="EMBL" id="NGFN01000209">
    <property type="protein sequence ID" value="OUC99534.1"/>
    <property type="molecule type" value="Genomic_DNA"/>
</dbReference>
<dbReference type="InterPro" id="IPR027417">
    <property type="entry name" value="P-loop_NTPase"/>
</dbReference>